<feature type="coiled-coil region" evidence="1">
    <location>
        <begin position="289"/>
        <end position="323"/>
    </location>
</feature>
<dbReference type="OrthoDB" id="5804550at2759"/>
<sequence>MSKRTLGTEIRTGARERLSSPPNKECLTASSYSTDFSSGSAISASSRTRKAPPLVLPELSDSDLEPTDVFTEVALPDYGEGSNIRSRRSMVRRSEFSSVSDHTSPSSSSAEPIDMTASRSSFLEFIGLRKKKDSESLTMRTESPADCFFPRTVLKKRKRKISENDSIASGIEKVVLKEDRRKSASLAVSSKGNFSIESGLNVGDAAKEKVYNFLRNRSSSDKKANRLSHFFPPDKDNDERLKKKTRPKSAVYLDIDQLTPVGRPLTNKKNRVGFSSRDTSEDSFAFGREDHLMNENAELKEELAMLRNRNSRLISQLKEKSAQQSHNHTQMTKLQLQMEAMRKRCELNESLDRLSLNNRLTIGPESVIDKVENQLRQLESQIHSAKAEATKNHHVLSFRRSTLQPKTRTPISRAWNKWKDIATHDKTIRQKLDLMPSYDALYSFTMGIVRKLGQLRNTLIEKSNQICRSEMELMHTQSSLLITHAQVERLRLQLHMLHNKSRKRPASYHGEDLLDRLTKPELNFLLPFKLHASRLEQQQKCANLNMDSLVESNEQSIETEFLRLFDYARYLRSVSTAKEKPISRLESVIMYRNGKRATLSPTNSPLLGDRRRLPQNMLNNPRSMGRANQTSKDSVREALASRRPTSLVESNDKKFSGNIRKFGEDMKKSQQEAERIPSPNLNFSLHKLGHLGRAGHVQAVVSSLQDVSNMVIRSPTTTPILTRRTNPPLDCHKYSPPQQTLMKQHMTGMGYGQTDSRHYDFPPNSVSESSDYGTINSKRTLANIGVPGTCLQNKLPPQKPSPPHGRPLPPACNGGTRQKPRGTRRLICAATPRSLREERTRSGIHS</sequence>
<keyword evidence="4" id="KW-1185">Reference proteome</keyword>
<reference evidence="3 4" key="1">
    <citation type="journal article" date="2015" name="Genome Biol.">
        <title>Comparative genomics of Steinernema reveals deeply conserved gene regulatory networks.</title>
        <authorList>
            <person name="Dillman A.R."/>
            <person name="Macchietto M."/>
            <person name="Porter C.F."/>
            <person name="Rogers A."/>
            <person name="Williams B."/>
            <person name="Antoshechkin I."/>
            <person name="Lee M.M."/>
            <person name="Goodwin Z."/>
            <person name="Lu X."/>
            <person name="Lewis E.E."/>
            <person name="Goodrich-Blair H."/>
            <person name="Stock S.P."/>
            <person name="Adams B.J."/>
            <person name="Sternberg P.W."/>
            <person name="Mortazavi A."/>
        </authorList>
    </citation>
    <scope>NUCLEOTIDE SEQUENCE [LARGE SCALE GENOMIC DNA]</scope>
    <source>
        <strain evidence="3 4">ALL</strain>
    </source>
</reference>
<keyword evidence="1" id="KW-0175">Coiled coil</keyword>
<protein>
    <submittedName>
        <fullName evidence="3">Uncharacterized protein</fullName>
    </submittedName>
</protein>
<feature type="region of interest" description="Disordered" evidence="2">
    <location>
        <begin position="222"/>
        <end position="245"/>
    </location>
</feature>
<dbReference type="EMBL" id="CM016762">
    <property type="protein sequence ID" value="TMS39725.1"/>
    <property type="molecule type" value="Genomic_DNA"/>
</dbReference>
<feature type="compositionally biased region" description="Low complexity" evidence="2">
    <location>
        <begin position="37"/>
        <end position="46"/>
    </location>
</feature>
<feature type="region of interest" description="Disordered" evidence="2">
    <location>
        <begin position="1"/>
        <end position="62"/>
    </location>
</feature>
<dbReference type="Proteomes" id="UP000298663">
    <property type="component" value="Chromosome X"/>
</dbReference>
<feature type="region of interest" description="Disordered" evidence="2">
    <location>
        <begin position="598"/>
        <end position="654"/>
    </location>
</feature>
<feature type="compositionally biased region" description="Basic and acidic residues" evidence="2">
    <location>
        <begin position="834"/>
        <end position="846"/>
    </location>
</feature>
<accession>A0A4U8V2W0</accession>
<name>A0A4U8V2W0_STECR</name>
<evidence type="ECO:0000313" key="3">
    <source>
        <dbReference type="EMBL" id="TMS39725.1"/>
    </source>
</evidence>
<organism evidence="3 4">
    <name type="scientific">Steinernema carpocapsae</name>
    <name type="common">Entomopathogenic nematode</name>
    <dbReference type="NCBI Taxonomy" id="34508"/>
    <lineage>
        <taxon>Eukaryota</taxon>
        <taxon>Metazoa</taxon>
        <taxon>Ecdysozoa</taxon>
        <taxon>Nematoda</taxon>
        <taxon>Chromadorea</taxon>
        <taxon>Rhabditida</taxon>
        <taxon>Tylenchina</taxon>
        <taxon>Panagrolaimomorpha</taxon>
        <taxon>Strongyloidoidea</taxon>
        <taxon>Steinernematidae</taxon>
        <taxon>Steinernema</taxon>
    </lineage>
</organism>
<evidence type="ECO:0000256" key="2">
    <source>
        <dbReference type="SAM" id="MobiDB-lite"/>
    </source>
</evidence>
<feature type="compositionally biased region" description="Low complexity" evidence="2">
    <location>
        <begin position="97"/>
        <end position="109"/>
    </location>
</feature>
<feature type="compositionally biased region" description="Polar residues" evidence="2">
    <location>
        <begin position="616"/>
        <end position="632"/>
    </location>
</feature>
<feature type="compositionally biased region" description="Basic and acidic residues" evidence="2">
    <location>
        <begin position="232"/>
        <end position="241"/>
    </location>
</feature>
<dbReference type="AlphaFoldDB" id="A0A4U8V2W0"/>
<feature type="region of interest" description="Disordered" evidence="2">
    <location>
        <begin position="79"/>
        <end position="114"/>
    </location>
</feature>
<evidence type="ECO:0000256" key="1">
    <source>
        <dbReference type="SAM" id="Coils"/>
    </source>
</evidence>
<gene>
    <name evidence="3" type="ORF">L596_006208</name>
</gene>
<feature type="region of interest" description="Disordered" evidence="2">
    <location>
        <begin position="789"/>
        <end position="846"/>
    </location>
</feature>
<evidence type="ECO:0000313" key="4">
    <source>
        <dbReference type="Proteomes" id="UP000298663"/>
    </source>
</evidence>
<proteinExistence type="predicted"/>
<feature type="compositionally biased region" description="Pro residues" evidence="2">
    <location>
        <begin position="797"/>
        <end position="810"/>
    </location>
</feature>
<dbReference type="STRING" id="34508.A0A4U8V2W0"/>
<reference evidence="3 4" key="2">
    <citation type="journal article" date="2019" name="G3 (Bethesda)">
        <title>Hybrid Assembly of the Genome of the Entomopathogenic Nematode Steinernema carpocapsae Identifies the X-Chromosome.</title>
        <authorList>
            <person name="Serra L."/>
            <person name="Macchietto M."/>
            <person name="Macias-Munoz A."/>
            <person name="McGill C.J."/>
            <person name="Rodriguez I.M."/>
            <person name="Rodriguez B."/>
            <person name="Murad R."/>
            <person name="Mortazavi A."/>
        </authorList>
    </citation>
    <scope>NUCLEOTIDE SEQUENCE [LARGE SCALE GENOMIC DNA]</scope>
    <source>
        <strain evidence="3 4">ALL</strain>
    </source>
</reference>